<comment type="caution">
    <text evidence="1">The sequence shown here is derived from an EMBL/GenBank/DDBJ whole genome shotgun (WGS) entry which is preliminary data.</text>
</comment>
<dbReference type="AlphaFoldDB" id="A0A8J3X026"/>
<dbReference type="EMBL" id="BOOK01000066">
    <property type="protein sequence ID" value="GII05317.1"/>
    <property type="molecule type" value="Genomic_DNA"/>
</dbReference>
<name>A0A8J3X026_9ACTN</name>
<evidence type="ECO:0000313" key="1">
    <source>
        <dbReference type="EMBL" id="GII05317.1"/>
    </source>
</evidence>
<keyword evidence="2" id="KW-1185">Reference proteome</keyword>
<evidence type="ECO:0000313" key="2">
    <source>
        <dbReference type="Proteomes" id="UP000634476"/>
    </source>
</evidence>
<protein>
    <submittedName>
        <fullName evidence="1">Uncharacterized protein</fullName>
    </submittedName>
</protein>
<accession>A0A8J3X026</accession>
<sequence length="74" mass="7992">MRRETAGSLYVEEPAFDLDLAHDAQPPMGMACLRSVRTGGSVRRYAEGTEGAFGAGDVLMYAPHDPATGWSRFS</sequence>
<reference evidence="1" key="1">
    <citation type="submission" date="2021-01" db="EMBL/GenBank/DDBJ databases">
        <title>Whole genome shotgun sequence of Planobispora takensis NBRC 109077.</title>
        <authorList>
            <person name="Komaki H."/>
            <person name="Tamura T."/>
        </authorList>
    </citation>
    <scope>NUCLEOTIDE SEQUENCE</scope>
    <source>
        <strain evidence="1">NBRC 109077</strain>
    </source>
</reference>
<proteinExistence type="predicted"/>
<gene>
    <name evidence="1" type="ORF">Pta02_73250</name>
</gene>
<organism evidence="1 2">
    <name type="scientific">Planobispora takensis</name>
    <dbReference type="NCBI Taxonomy" id="1367882"/>
    <lineage>
        <taxon>Bacteria</taxon>
        <taxon>Bacillati</taxon>
        <taxon>Actinomycetota</taxon>
        <taxon>Actinomycetes</taxon>
        <taxon>Streptosporangiales</taxon>
        <taxon>Streptosporangiaceae</taxon>
        <taxon>Planobispora</taxon>
    </lineage>
</organism>
<dbReference type="Proteomes" id="UP000634476">
    <property type="component" value="Unassembled WGS sequence"/>
</dbReference>
<dbReference type="RefSeq" id="WP_203879535.1">
    <property type="nucleotide sequence ID" value="NZ_BOOK01000066.1"/>
</dbReference>